<organism evidence="1 2">
    <name type="scientific">Dufourea novaeangliae</name>
    <name type="common">Sweat bee</name>
    <dbReference type="NCBI Taxonomy" id="178035"/>
    <lineage>
        <taxon>Eukaryota</taxon>
        <taxon>Metazoa</taxon>
        <taxon>Ecdysozoa</taxon>
        <taxon>Arthropoda</taxon>
        <taxon>Hexapoda</taxon>
        <taxon>Insecta</taxon>
        <taxon>Pterygota</taxon>
        <taxon>Neoptera</taxon>
        <taxon>Endopterygota</taxon>
        <taxon>Hymenoptera</taxon>
        <taxon>Apocrita</taxon>
        <taxon>Aculeata</taxon>
        <taxon>Apoidea</taxon>
        <taxon>Anthophila</taxon>
        <taxon>Halictidae</taxon>
        <taxon>Rophitinae</taxon>
        <taxon>Dufourea</taxon>
    </lineage>
</organism>
<evidence type="ECO:0000313" key="2">
    <source>
        <dbReference type="Proteomes" id="UP000076502"/>
    </source>
</evidence>
<sequence>MRNRVDKEIVTLLEREAIQLYGENRDEIKAPAKENLLKLQVSVSDMNTLQYVIRDNND</sequence>
<dbReference type="Proteomes" id="UP000076502">
    <property type="component" value="Unassembled WGS sequence"/>
</dbReference>
<name>A0A154PFD3_DUFNO</name>
<evidence type="ECO:0000313" key="1">
    <source>
        <dbReference type="EMBL" id="KZC10018.1"/>
    </source>
</evidence>
<keyword evidence="2" id="KW-1185">Reference proteome</keyword>
<proteinExistence type="predicted"/>
<accession>A0A154PFD3</accession>
<dbReference type="AlphaFoldDB" id="A0A154PFD3"/>
<gene>
    <name evidence="1" type="ORF">WN55_01751</name>
</gene>
<protein>
    <submittedName>
        <fullName evidence="1">Uncharacterized protein</fullName>
    </submittedName>
</protein>
<reference evidence="1 2" key="1">
    <citation type="submission" date="2015-07" db="EMBL/GenBank/DDBJ databases">
        <title>The genome of Dufourea novaeangliae.</title>
        <authorList>
            <person name="Pan H."/>
            <person name="Kapheim K."/>
        </authorList>
    </citation>
    <scope>NUCLEOTIDE SEQUENCE [LARGE SCALE GENOMIC DNA]</scope>
    <source>
        <strain evidence="1">0120121106</strain>
        <tissue evidence="1">Whole body</tissue>
    </source>
</reference>
<dbReference type="EMBL" id="KQ434883">
    <property type="protein sequence ID" value="KZC10018.1"/>
    <property type="molecule type" value="Genomic_DNA"/>
</dbReference>